<keyword evidence="3" id="KW-1185">Reference proteome</keyword>
<protein>
    <submittedName>
        <fullName evidence="2">Cell division septation protein DedD</fullName>
    </submittedName>
</protein>
<keyword evidence="2" id="KW-0131">Cell cycle</keyword>
<dbReference type="GeneID" id="301978926"/>
<name>A0ABU1LV36_9BURK</name>
<dbReference type="EMBL" id="JAVDRP010000007">
    <property type="protein sequence ID" value="MDR6410626.1"/>
    <property type="molecule type" value="Genomic_DNA"/>
</dbReference>
<dbReference type="GO" id="GO:0051301">
    <property type="term" value="P:cell division"/>
    <property type="evidence" value="ECO:0007669"/>
    <property type="project" value="UniProtKB-KW"/>
</dbReference>
<dbReference type="PROSITE" id="PS51257">
    <property type="entry name" value="PROKAR_LIPOPROTEIN"/>
    <property type="match status" value="1"/>
</dbReference>
<evidence type="ECO:0000313" key="2">
    <source>
        <dbReference type="EMBL" id="MDR6410626.1"/>
    </source>
</evidence>
<dbReference type="Proteomes" id="UP001264340">
    <property type="component" value="Unassembled WGS sequence"/>
</dbReference>
<keyword evidence="2" id="KW-0132">Cell division</keyword>
<organism evidence="2 3">
    <name type="scientific">Paraburkholderia terricola</name>
    <dbReference type="NCBI Taxonomy" id="169427"/>
    <lineage>
        <taxon>Bacteria</taxon>
        <taxon>Pseudomonadati</taxon>
        <taxon>Pseudomonadota</taxon>
        <taxon>Betaproteobacteria</taxon>
        <taxon>Burkholderiales</taxon>
        <taxon>Burkholderiaceae</taxon>
        <taxon>Paraburkholderia</taxon>
    </lineage>
</organism>
<sequence>MSVVPKPSLAVYRKRLAGALVTASLCALIGACGDEGRDPSQAGAARRSDNASADNSNTPAVLSADPSSASPAPAAVTIQSPALPASSADPALSAAASTPLAPPVIHTVD</sequence>
<feature type="compositionally biased region" description="Low complexity" evidence="1">
    <location>
        <begin position="59"/>
        <end position="99"/>
    </location>
</feature>
<gene>
    <name evidence="2" type="ORF">J2804_004048</name>
</gene>
<evidence type="ECO:0000256" key="1">
    <source>
        <dbReference type="SAM" id="MobiDB-lite"/>
    </source>
</evidence>
<feature type="region of interest" description="Disordered" evidence="1">
    <location>
        <begin position="35"/>
        <end position="109"/>
    </location>
</feature>
<proteinExistence type="predicted"/>
<comment type="caution">
    <text evidence="2">The sequence shown here is derived from an EMBL/GenBank/DDBJ whole genome shotgun (WGS) entry which is preliminary data.</text>
</comment>
<reference evidence="2 3" key="1">
    <citation type="submission" date="2023-07" db="EMBL/GenBank/DDBJ databases">
        <title>Sorghum-associated microbial communities from plants grown in Nebraska, USA.</title>
        <authorList>
            <person name="Schachtman D."/>
        </authorList>
    </citation>
    <scope>NUCLEOTIDE SEQUENCE [LARGE SCALE GENOMIC DNA]</scope>
    <source>
        <strain evidence="2 3">DS1316</strain>
    </source>
</reference>
<evidence type="ECO:0000313" key="3">
    <source>
        <dbReference type="Proteomes" id="UP001264340"/>
    </source>
</evidence>
<accession>A0ABU1LV36</accession>
<dbReference type="RefSeq" id="WP_083084123.1">
    <property type="nucleotide sequence ID" value="NZ_CAXURG020000001.1"/>
</dbReference>